<evidence type="ECO:0000313" key="3">
    <source>
        <dbReference type="RefSeq" id="XP_052742755.1"/>
    </source>
</evidence>
<evidence type="ECO:0000313" key="1">
    <source>
        <dbReference type="Proteomes" id="UP001652582"/>
    </source>
</evidence>
<dbReference type="Proteomes" id="UP001652582">
    <property type="component" value="Chromosome 18"/>
</dbReference>
<gene>
    <name evidence="2 3" type="primary">LOC112046080</name>
</gene>
<name>A0ABM3LUJ8_BICAN</name>
<dbReference type="RefSeq" id="XP_052742754.1">
    <property type="nucleotide sequence ID" value="XM_052886794.1"/>
</dbReference>
<proteinExistence type="predicted"/>
<keyword evidence="1" id="KW-1185">Reference proteome</keyword>
<evidence type="ECO:0000313" key="2">
    <source>
        <dbReference type="RefSeq" id="XP_052742754.1"/>
    </source>
</evidence>
<accession>A0ABM3LUJ8</accession>
<dbReference type="RefSeq" id="XP_052742755.1">
    <property type="nucleotide sequence ID" value="XM_052886795.1"/>
</dbReference>
<protein>
    <submittedName>
        <fullName evidence="2 3">Uncharacterized protein LOC112046080 isoform X1</fullName>
    </submittedName>
</protein>
<reference evidence="2 3" key="1">
    <citation type="submission" date="2025-05" db="UniProtKB">
        <authorList>
            <consortium name="RefSeq"/>
        </authorList>
    </citation>
    <scope>IDENTIFICATION</scope>
</reference>
<dbReference type="GeneID" id="112046080"/>
<organism evidence="1 3">
    <name type="scientific">Bicyclus anynana</name>
    <name type="common">Squinting bush brown butterfly</name>
    <dbReference type="NCBI Taxonomy" id="110368"/>
    <lineage>
        <taxon>Eukaryota</taxon>
        <taxon>Metazoa</taxon>
        <taxon>Ecdysozoa</taxon>
        <taxon>Arthropoda</taxon>
        <taxon>Hexapoda</taxon>
        <taxon>Insecta</taxon>
        <taxon>Pterygota</taxon>
        <taxon>Neoptera</taxon>
        <taxon>Endopterygota</taxon>
        <taxon>Lepidoptera</taxon>
        <taxon>Glossata</taxon>
        <taxon>Ditrysia</taxon>
        <taxon>Papilionoidea</taxon>
        <taxon>Nymphalidae</taxon>
        <taxon>Satyrinae</taxon>
        <taxon>Satyrini</taxon>
        <taxon>Mycalesina</taxon>
        <taxon>Bicyclus</taxon>
    </lineage>
</organism>
<sequence>MSIVGIAKVHKTVTLDDVLRPITSIRGLYEPMHNVRYKMNADYRTAYFRLSETVDPMEVVGKINKLSKVSRSTIRAFMPKREFIPDVPVPRKKPDHHAHKLAAVSTGLIVQEMQTKFAGLFDLSSVTSHKLLQDIAKTIYKRLRTLILQADKPQYQEKEMEHKLYSNTWTMTQAYRKRHPHFADFQLILSTLHAIQDAEGNPRAQIMESELTAFTAQSYTVDNIPFDQIQQAYHKYLEKITSTVTEHIKNLDMTPRTTSPEEIARIKIREQLKTLLPYLPTCVKHATDQHFVPQESNTYIVNIYGEPALPARDAMAQFLRRHRLAGAARSPRMYNLLVLDVPKDQYLPLLHDDSTVVGSSKLVIRPGNLSKYSLPMSSFRNIQLDVAKELISSLKEDWPEEQYY</sequence>